<gene>
    <name evidence="1" type="ORF">CGL2_10641002</name>
</gene>
<accession>B6AKW6</accession>
<evidence type="ECO:0008006" key="2">
    <source>
        <dbReference type="Google" id="ProtNLM"/>
    </source>
</evidence>
<sequence>MKRILLLRTFMRWKEKNGLSDQALAKAVDEMEQGLIDADLGGCVLKKRVALPGRGKRGGVRVIVATKKVDRWFFLYGFGKNERNNISDKELEIFQEMAVDLLKLNDRQVDLALSEGEFVEVAHETKENHQ</sequence>
<protein>
    <recommendedName>
        <fullName evidence="2">Type II toxin-antitoxin system RelE/ParE family toxin</fullName>
    </recommendedName>
</protein>
<reference evidence="1" key="1">
    <citation type="journal article" date="2004" name="Nature">
        <title>Community structure and metabolism through reconstruction of microbial genomes from the environment.</title>
        <authorList>
            <person name="Tyson G.W."/>
            <person name="Chapman J."/>
            <person name="Hugenholtz P."/>
            <person name="Allen E.E."/>
            <person name="Ram R.J."/>
            <person name="Richardson P.M."/>
            <person name="Solovyev V.V."/>
            <person name="Rubin E.M."/>
            <person name="Rokhsar D.S."/>
            <person name="Banfield J.F."/>
        </authorList>
    </citation>
    <scope>NUCLEOTIDE SEQUENCE [LARGE SCALE GENOMIC DNA]</scope>
</reference>
<proteinExistence type="predicted"/>
<dbReference type="InterPro" id="IPR009387">
    <property type="entry name" value="HigB-2"/>
</dbReference>
<dbReference type="Pfam" id="PF06296">
    <property type="entry name" value="RelE"/>
    <property type="match status" value="1"/>
</dbReference>
<dbReference type="AlphaFoldDB" id="B6AKW6"/>
<evidence type="ECO:0000313" key="1">
    <source>
        <dbReference type="EMBL" id="EDZ40202.1"/>
    </source>
</evidence>
<dbReference type="PIRSF" id="PIRSF018634">
    <property type="entry name" value="UCP018634"/>
    <property type="match status" value="1"/>
</dbReference>
<name>B6AKW6_9BACT</name>
<reference evidence="1" key="2">
    <citation type="journal article" date="2008" name="PLoS Biol.">
        <title>Population genomic analysis of strain variation in Leptospirillum group II bacteria involved in acid mine drainage formation.</title>
        <authorList>
            <person name="Simmons S.L."/>
            <person name="Dibartolo G."/>
            <person name="Denef V.J."/>
            <person name="Goltsman D.S."/>
            <person name="Thelen M.P."/>
            <person name="Banfield J.F."/>
        </authorList>
    </citation>
    <scope>NUCLEOTIDE SEQUENCE [LARGE SCALE GENOMIC DNA]</scope>
</reference>
<dbReference type="EMBL" id="DS995259">
    <property type="protein sequence ID" value="EDZ40202.1"/>
    <property type="molecule type" value="Genomic_DNA"/>
</dbReference>
<organism evidence="1">
    <name type="scientific">Leptospirillum sp. Group II '5-way CG'</name>
    <dbReference type="NCBI Taxonomy" id="419541"/>
    <lineage>
        <taxon>Bacteria</taxon>
        <taxon>Pseudomonadati</taxon>
        <taxon>Nitrospirota</taxon>
        <taxon>Nitrospiria</taxon>
        <taxon>Nitrospirales</taxon>
        <taxon>Nitrospiraceae</taxon>
        <taxon>Leptospirillum</taxon>
    </lineage>
</organism>